<dbReference type="OrthoDB" id="202825at2759"/>
<sequence length="228" mass="24925">MARPEVLLTNDDGPPSSMLIEQGCPHVRYWYYYPIKDNFRGTHPDTDKCWSDTRRPIHKERGEIGEWILVDGTPSTCTNIGLFTSAEILDMPNAAPISLVLSGPNYGRNTGNAFSLSSGTLGAALAGATSGVRGIAMSYGHFQKDPPTPAHSASGAPLSASRSAEIARIATFYCTQIIKQLWDAWSKDVCVSAYSINVPLAETLLDPTVVWTRVWPSQLNKVRMQHDS</sequence>
<dbReference type="PANTHER" id="PTHR47551:SF1">
    <property type="entry name" value="TUBULIN--TYROSINE LIGASE PBY1-RELATED"/>
    <property type="match status" value="1"/>
</dbReference>
<dbReference type="EMBL" id="KZ454992">
    <property type="protein sequence ID" value="PKI83207.1"/>
    <property type="molecule type" value="Genomic_DNA"/>
</dbReference>
<dbReference type="AlphaFoldDB" id="A0A2N1J9H7"/>
<proteinExistence type="predicted"/>
<dbReference type="GO" id="GO:0000932">
    <property type="term" value="C:P-body"/>
    <property type="evidence" value="ECO:0007669"/>
    <property type="project" value="TreeGrafter"/>
</dbReference>
<evidence type="ECO:0000313" key="2">
    <source>
        <dbReference type="EMBL" id="PKI83207.1"/>
    </source>
</evidence>
<name>A0A2N1J9H7_9BASI</name>
<dbReference type="InterPro" id="IPR027746">
    <property type="entry name" value="TTL"/>
</dbReference>
<dbReference type="SUPFAM" id="SSF64167">
    <property type="entry name" value="SurE-like"/>
    <property type="match status" value="1"/>
</dbReference>
<dbReference type="Proteomes" id="UP000232875">
    <property type="component" value="Unassembled WGS sequence"/>
</dbReference>
<reference evidence="2 3" key="1">
    <citation type="submission" date="2017-10" db="EMBL/GenBank/DDBJ databases">
        <title>A novel species of cold-tolerant Malassezia isolated from bats.</title>
        <authorList>
            <person name="Lorch J.M."/>
            <person name="Palmer J.M."/>
            <person name="Vanderwolf K.J."/>
            <person name="Schmidt K.Z."/>
            <person name="Verant M.L."/>
            <person name="Weller T.J."/>
            <person name="Blehert D.S."/>
        </authorList>
    </citation>
    <scope>NUCLEOTIDE SEQUENCE [LARGE SCALE GENOMIC DNA]</scope>
    <source>
        <strain evidence="2 3">NWHC:44797-103</strain>
    </source>
</reference>
<keyword evidence="3" id="KW-1185">Reference proteome</keyword>
<organism evidence="2 3">
    <name type="scientific">Malassezia vespertilionis</name>
    <dbReference type="NCBI Taxonomy" id="2020962"/>
    <lineage>
        <taxon>Eukaryota</taxon>
        <taxon>Fungi</taxon>
        <taxon>Dikarya</taxon>
        <taxon>Basidiomycota</taxon>
        <taxon>Ustilaginomycotina</taxon>
        <taxon>Malasseziomycetes</taxon>
        <taxon>Malasseziales</taxon>
        <taxon>Malasseziaceae</taxon>
        <taxon>Malassezia</taxon>
    </lineage>
</organism>
<dbReference type="InterPro" id="IPR036523">
    <property type="entry name" value="SurE-like_sf"/>
</dbReference>
<evidence type="ECO:0000313" key="3">
    <source>
        <dbReference type="Proteomes" id="UP000232875"/>
    </source>
</evidence>
<evidence type="ECO:0000259" key="1">
    <source>
        <dbReference type="Pfam" id="PF01975"/>
    </source>
</evidence>
<gene>
    <name evidence="2" type="ORF">MVES_002905</name>
</gene>
<accession>A0A2N1J9H7</accession>
<protein>
    <recommendedName>
        <fullName evidence="1">Survival protein SurE-like phosphatase/nucleotidase domain-containing protein</fullName>
    </recommendedName>
</protein>
<dbReference type="Pfam" id="PF01975">
    <property type="entry name" value="SurE"/>
    <property type="match status" value="1"/>
</dbReference>
<dbReference type="PANTHER" id="PTHR47551">
    <property type="entry name" value="TUBULIN--TYROSINE LIGASE PBY1-RELATED"/>
    <property type="match status" value="1"/>
</dbReference>
<dbReference type="InterPro" id="IPR002828">
    <property type="entry name" value="SurE-like_Pase/nucleotidase"/>
</dbReference>
<dbReference type="STRING" id="2020962.A0A2N1J9H7"/>
<dbReference type="GO" id="GO:0016787">
    <property type="term" value="F:hydrolase activity"/>
    <property type="evidence" value="ECO:0007669"/>
    <property type="project" value="InterPro"/>
</dbReference>
<dbReference type="Gene3D" id="3.40.1210.10">
    <property type="entry name" value="Survival protein SurE-like phosphatase/nucleotidase"/>
    <property type="match status" value="1"/>
</dbReference>
<feature type="domain" description="Survival protein SurE-like phosphatase/nucleotidase" evidence="1">
    <location>
        <begin position="6"/>
        <end position="215"/>
    </location>
</feature>